<dbReference type="Gene3D" id="2.60.120.200">
    <property type="match status" value="1"/>
</dbReference>
<dbReference type="RefSeq" id="WP_086541362.1">
    <property type="nucleotide sequence ID" value="NZ_MSSW01000027.1"/>
</dbReference>
<organism evidence="3 4">
    <name type="scientific">Algoriphagus antarcticus</name>
    <dbReference type="NCBI Taxonomy" id="238540"/>
    <lineage>
        <taxon>Bacteria</taxon>
        <taxon>Pseudomonadati</taxon>
        <taxon>Bacteroidota</taxon>
        <taxon>Cytophagia</taxon>
        <taxon>Cytophagales</taxon>
        <taxon>Cyclobacteriaceae</taxon>
        <taxon>Algoriphagus</taxon>
    </lineage>
</organism>
<evidence type="ECO:0000313" key="3">
    <source>
        <dbReference type="EMBL" id="REG84654.1"/>
    </source>
</evidence>
<sequence>MNYLFLLLFMVALSLFPNESQKKHKSFLEDFSLSKSKNFRYGSTGIHADFKHKMGIASPSEAETSILSFKLNPEEKAGPGKGPEIISKHFTHFGTYSTRLKVPDVSEKQENIGAVVGYFTYQEDDKEGLSEIDFEWLIADPRIIYMGTWTGEHGKLQRIGRIINLAEGKIIETISKANYDGTTTPLTGLQNIPESIPAIKNYDASTQFYTYGFDWESDRIRWWMLHPETADTVVLWDYQGSQLGIPQHASKYRMNFWHTKDWAVEGNPNSLEKPEFPFELEVDWMGYRKK</sequence>
<dbReference type="OrthoDB" id="9809583at2"/>
<dbReference type="GO" id="GO:0004553">
    <property type="term" value="F:hydrolase activity, hydrolyzing O-glycosyl compounds"/>
    <property type="evidence" value="ECO:0007669"/>
    <property type="project" value="InterPro"/>
</dbReference>
<accession>A0A3E0DNY5</accession>
<dbReference type="InterPro" id="IPR000757">
    <property type="entry name" value="Beta-glucanase-like"/>
</dbReference>
<dbReference type="Pfam" id="PF00722">
    <property type="entry name" value="Glyco_hydro_16"/>
    <property type="match status" value="1"/>
</dbReference>
<dbReference type="GO" id="GO:0005975">
    <property type="term" value="P:carbohydrate metabolic process"/>
    <property type="evidence" value="ECO:0007669"/>
    <property type="project" value="InterPro"/>
</dbReference>
<dbReference type="CDD" id="cd00413">
    <property type="entry name" value="Glyco_hydrolase_16"/>
    <property type="match status" value="1"/>
</dbReference>
<dbReference type="AlphaFoldDB" id="A0A3E0DNY5"/>
<dbReference type="PROSITE" id="PS51762">
    <property type="entry name" value="GH16_2"/>
    <property type="match status" value="1"/>
</dbReference>
<keyword evidence="4" id="KW-1185">Reference proteome</keyword>
<evidence type="ECO:0000259" key="2">
    <source>
        <dbReference type="PROSITE" id="PS51762"/>
    </source>
</evidence>
<protein>
    <submittedName>
        <fullName evidence="3">Glycosyl hydrolase family 16</fullName>
    </submittedName>
</protein>
<dbReference type="SUPFAM" id="SSF49899">
    <property type="entry name" value="Concanavalin A-like lectins/glucanases"/>
    <property type="match status" value="1"/>
</dbReference>
<dbReference type="InterPro" id="IPR013320">
    <property type="entry name" value="ConA-like_dom_sf"/>
</dbReference>
<comment type="caution">
    <text evidence="3">The sequence shown here is derived from an EMBL/GenBank/DDBJ whole genome shotgun (WGS) entry which is preliminary data.</text>
</comment>
<evidence type="ECO:0000313" key="4">
    <source>
        <dbReference type="Proteomes" id="UP000256405"/>
    </source>
</evidence>
<feature type="domain" description="GH16" evidence="2">
    <location>
        <begin position="11"/>
        <end position="290"/>
    </location>
</feature>
<comment type="similarity">
    <text evidence="1">Belongs to the glycosyl hydrolase 16 family.</text>
</comment>
<gene>
    <name evidence="3" type="ORF">C8N25_1143</name>
</gene>
<dbReference type="EMBL" id="QUNF01000014">
    <property type="protein sequence ID" value="REG84654.1"/>
    <property type="molecule type" value="Genomic_DNA"/>
</dbReference>
<dbReference type="Proteomes" id="UP000256405">
    <property type="component" value="Unassembled WGS sequence"/>
</dbReference>
<reference evidence="3 4" key="1">
    <citation type="submission" date="2018-08" db="EMBL/GenBank/DDBJ databases">
        <title>Genomic Encyclopedia of Archaeal and Bacterial Type Strains, Phase II (KMG-II): from individual species to whole genera.</title>
        <authorList>
            <person name="Goeker M."/>
        </authorList>
    </citation>
    <scope>NUCLEOTIDE SEQUENCE [LARGE SCALE GENOMIC DNA]</scope>
    <source>
        <strain evidence="3 4">DSM 15986</strain>
    </source>
</reference>
<keyword evidence="3" id="KW-0378">Hydrolase</keyword>
<name>A0A3E0DNY5_9BACT</name>
<proteinExistence type="inferred from homology"/>
<evidence type="ECO:0000256" key="1">
    <source>
        <dbReference type="ARBA" id="ARBA00006865"/>
    </source>
</evidence>